<feature type="region of interest" description="Disordered" evidence="1">
    <location>
        <begin position="191"/>
        <end position="340"/>
    </location>
</feature>
<dbReference type="InterPro" id="IPR040441">
    <property type="entry name" value="CFA20/CFAP20DC"/>
</dbReference>
<dbReference type="STRING" id="7102.A0A2A4K5C1"/>
<dbReference type="EMBL" id="NWSH01000111">
    <property type="protein sequence ID" value="PCG79445.1"/>
    <property type="molecule type" value="Genomic_DNA"/>
</dbReference>
<feature type="compositionally biased region" description="Acidic residues" evidence="1">
    <location>
        <begin position="316"/>
        <end position="340"/>
    </location>
</feature>
<feature type="compositionally biased region" description="Low complexity" evidence="1">
    <location>
        <begin position="201"/>
        <end position="211"/>
    </location>
</feature>
<accession>A0A2A4K5C1</accession>
<sequence length="340" mass="37260">MFKNSYQNGLLSIFYSCGANPLAIWDMEVKNGHIKRLTDSEVNSIVLEIVSTNVATTYISCPKNNQVLGIKLPFLVMIVKNLKRYFSFEIMILDDKNMRRRFRISNFQSTTKIKPFCTSMPIGLAGGWNQIQFNLADFTRRAYGTQFIETLRVQVHANARLRRIYFSERLYTEEELPQDYKLYLPLERKQKKGKVKKGEEGAPPAEGGAPAAAPPPVEAKQSVSKKSDVTPTPTSAEPEKVEPAPAPVEEAPAEVEEAPAAEAAAEEPKEAPEGEAPAAEEPKEATEGEAPTEGAEGTEGETAESVAGAEGTKDTEDTETVEPTEEGGEDEDEAEAEEGD</sequence>
<proteinExistence type="predicted"/>
<evidence type="ECO:0000313" key="3">
    <source>
        <dbReference type="EMBL" id="PCG79445.1"/>
    </source>
</evidence>
<protein>
    <recommendedName>
        <fullName evidence="2">CFA20 domain-containing protein</fullName>
    </recommendedName>
</protein>
<comment type="caution">
    <text evidence="3">The sequence shown here is derived from an EMBL/GenBank/DDBJ whole genome shotgun (WGS) entry which is preliminary data.</text>
</comment>
<dbReference type="InterPro" id="IPR007714">
    <property type="entry name" value="CFA20_dom"/>
</dbReference>
<dbReference type="PROSITE" id="PS51257">
    <property type="entry name" value="PROKAR_LIPOPROTEIN"/>
    <property type="match status" value="1"/>
</dbReference>
<dbReference type="PANTHER" id="PTHR12458">
    <property type="entry name" value="ORF PROTEIN"/>
    <property type="match status" value="1"/>
</dbReference>
<reference evidence="3" key="1">
    <citation type="submission" date="2017-09" db="EMBL/GenBank/DDBJ databases">
        <title>Contemporary evolution of a Lepidopteran species, Heliothis virescens, in response to modern agricultural practices.</title>
        <authorList>
            <person name="Fritz M.L."/>
            <person name="Deyonke A.M."/>
            <person name="Papanicolaou A."/>
            <person name="Micinski S."/>
            <person name="Westbrook J."/>
            <person name="Gould F."/>
        </authorList>
    </citation>
    <scope>NUCLEOTIDE SEQUENCE [LARGE SCALE GENOMIC DNA]</scope>
    <source>
        <strain evidence="3">HvINT-</strain>
        <tissue evidence="3">Whole body</tissue>
    </source>
</reference>
<dbReference type="AlphaFoldDB" id="A0A2A4K5C1"/>
<organism evidence="3">
    <name type="scientific">Heliothis virescens</name>
    <name type="common">Tobacco budworm moth</name>
    <dbReference type="NCBI Taxonomy" id="7102"/>
    <lineage>
        <taxon>Eukaryota</taxon>
        <taxon>Metazoa</taxon>
        <taxon>Ecdysozoa</taxon>
        <taxon>Arthropoda</taxon>
        <taxon>Hexapoda</taxon>
        <taxon>Insecta</taxon>
        <taxon>Pterygota</taxon>
        <taxon>Neoptera</taxon>
        <taxon>Endopterygota</taxon>
        <taxon>Lepidoptera</taxon>
        <taxon>Glossata</taxon>
        <taxon>Ditrysia</taxon>
        <taxon>Noctuoidea</taxon>
        <taxon>Noctuidae</taxon>
        <taxon>Heliothinae</taxon>
        <taxon>Heliothis</taxon>
    </lineage>
</organism>
<name>A0A2A4K5C1_HELVI</name>
<feature type="compositionally biased region" description="Polar residues" evidence="1">
    <location>
        <begin position="221"/>
        <end position="235"/>
    </location>
</feature>
<evidence type="ECO:0000256" key="1">
    <source>
        <dbReference type="SAM" id="MobiDB-lite"/>
    </source>
</evidence>
<evidence type="ECO:0000259" key="2">
    <source>
        <dbReference type="Pfam" id="PF05018"/>
    </source>
</evidence>
<feature type="domain" description="CFA20" evidence="2">
    <location>
        <begin position="1"/>
        <end position="183"/>
    </location>
</feature>
<gene>
    <name evidence="3" type="ORF">B5V51_671</name>
</gene>
<dbReference type="Pfam" id="PF05018">
    <property type="entry name" value="CFA20_dom"/>
    <property type="match status" value="1"/>
</dbReference>